<organism evidence="4 5">
    <name type="scientific">Golovinomyces cichoracearum</name>
    <dbReference type="NCBI Taxonomy" id="62708"/>
    <lineage>
        <taxon>Eukaryota</taxon>
        <taxon>Fungi</taxon>
        <taxon>Dikarya</taxon>
        <taxon>Ascomycota</taxon>
        <taxon>Pezizomycotina</taxon>
        <taxon>Leotiomycetes</taxon>
        <taxon>Erysiphales</taxon>
        <taxon>Erysiphaceae</taxon>
        <taxon>Golovinomyces</taxon>
    </lineage>
</organism>
<protein>
    <submittedName>
        <fullName evidence="4">Ankyrin repeat-containing protein YAR1</fullName>
    </submittedName>
</protein>
<name>A0A420IME6_9PEZI</name>
<dbReference type="InterPro" id="IPR002110">
    <property type="entry name" value="Ankyrin_rpt"/>
</dbReference>
<dbReference type="EMBL" id="MCBR01007733">
    <property type="protein sequence ID" value="RKF75645.1"/>
    <property type="molecule type" value="Genomic_DNA"/>
</dbReference>
<comment type="caution">
    <text evidence="4">The sequence shown here is derived from an EMBL/GenBank/DDBJ whole genome shotgun (WGS) entry which is preliminary data.</text>
</comment>
<evidence type="ECO:0000256" key="2">
    <source>
        <dbReference type="ARBA" id="ARBA00023043"/>
    </source>
</evidence>
<sequence length="201" mass="22033">MGLSEEEIDDLLYLARTGDFEDFQSFSKDLCGRENLEIPILLQASRDEHSGNGVLHMAAANGHSDFIRIVCKSLSISSLQNLTIISLLNTKNKAGNTPMHWAALNGHLDVVQVLMEQGADPTITNNMGHDAIYEAELNDKKEVVEWILKEGGDCLDEAIGEANNGKNIVSERDKVTEPDDSVHKIQSDLGKISMNAVETSI</sequence>
<dbReference type="InterPro" id="IPR050776">
    <property type="entry name" value="Ank_Repeat/CDKN_Inhibitor"/>
</dbReference>
<evidence type="ECO:0000256" key="1">
    <source>
        <dbReference type="ARBA" id="ARBA00022737"/>
    </source>
</evidence>
<evidence type="ECO:0000313" key="4">
    <source>
        <dbReference type="EMBL" id="RKF75645.1"/>
    </source>
</evidence>
<reference evidence="4 5" key="1">
    <citation type="journal article" date="2018" name="BMC Genomics">
        <title>Comparative genome analyses reveal sequence features reflecting distinct modes of host-adaptation between dicot and monocot powdery mildew.</title>
        <authorList>
            <person name="Wu Y."/>
            <person name="Ma X."/>
            <person name="Pan Z."/>
            <person name="Kale S.D."/>
            <person name="Song Y."/>
            <person name="King H."/>
            <person name="Zhang Q."/>
            <person name="Presley C."/>
            <person name="Deng X."/>
            <person name="Wei C.I."/>
            <person name="Xiao S."/>
        </authorList>
    </citation>
    <scope>NUCLEOTIDE SEQUENCE [LARGE SCALE GENOMIC DNA]</scope>
    <source>
        <strain evidence="4">UCSC1</strain>
    </source>
</reference>
<dbReference type="PROSITE" id="PS50297">
    <property type="entry name" value="ANK_REP_REGION"/>
    <property type="match status" value="1"/>
</dbReference>
<keyword evidence="1" id="KW-0677">Repeat</keyword>
<dbReference type="AlphaFoldDB" id="A0A420IME6"/>
<accession>A0A420IME6</accession>
<dbReference type="Gene3D" id="1.25.40.20">
    <property type="entry name" value="Ankyrin repeat-containing domain"/>
    <property type="match status" value="1"/>
</dbReference>
<dbReference type="PANTHER" id="PTHR24201">
    <property type="entry name" value="ANK_REP_REGION DOMAIN-CONTAINING PROTEIN"/>
    <property type="match status" value="1"/>
</dbReference>
<dbReference type="Proteomes" id="UP000285405">
    <property type="component" value="Unassembled WGS sequence"/>
</dbReference>
<keyword evidence="2 3" id="KW-0040">ANK repeat</keyword>
<dbReference type="OrthoDB" id="10057496at2759"/>
<feature type="repeat" description="ANK" evidence="3">
    <location>
        <begin position="94"/>
        <end position="126"/>
    </location>
</feature>
<dbReference type="InterPro" id="IPR036770">
    <property type="entry name" value="Ankyrin_rpt-contain_sf"/>
</dbReference>
<gene>
    <name evidence="4" type="ORF">GcC1_077014</name>
</gene>
<dbReference type="Pfam" id="PF12796">
    <property type="entry name" value="Ank_2"/>
    <property type="match status" value="1"/>
</dbReference>
<dbReference type="PROSITE" id="PS50088">
    <property type="entry name" value="ANK_REPEAT"/>
    <property type="match status" value="1"/>
</dbReference>
<evidence type="ECO:0000313" key="5">
    <source>
        <dbReference type="Proteomes" id="UP000285405"/>
    </source>
</evidence>
<dbReference type="PRINTS" id="PR01415">
    <property type="entry name" value="ANKYRIN"/>
</dbReference>
<dbReference type="SUPFAM" id="SSF48403">
    <property type="entry name" value="Ankyrin repeat"/>
    <property type="match status" value="1"/>
</dbReference>
<dbReference type="SMART" id="SM00248">
    <property type="entry name" value="ANK"/>
    <property type="match status" value="3"/>
</dbReference>
<evidence type="ECO:0000256" key="3">
    <source>
        <dbReference type="PROSITE-ProRule" id="PRU00023"/>
    </source>
</evidence>
<proteinExistence type="predicted"/>